<evidence type="ECO:0000313" key="3">
    <source>
        <dbReference type="EMBL" id="KZV95204.1"/>
    </source>
</evidence>
<feature type="domain" description="DUF1746" evidence="2">
    <location>
        <begin position="14"/>
        <end position="114"/>
    </location>
</feature>
<dbReference type="EMBL" id="KV425961">
    <property type="protein sequence ID" value="KZV95204.1"/>
    <property type="molecule type" value="Genomic_DNA"/>
</dbReference>
<dbReference type="Pfam" id="PF08508">
    <property type="entry name" value="DUF1746"/>
    <property type="match status" value="1"/>
</dbReference>
<reference evidence="3 4" key="1">
    <citation type="journal article" date="2016" name="Mol. Biol. Evol.">
        <title>Comparative Genomics of Early-Diverging Mushroom-Forming Fungi Provides Insights into the Origins of Lignocellulose Decay Capabilities.</title>
        <authorList>
            <person name="Nagy L.G."/>
            <person name="Riley R."/>
            <person name="Tritt A."/>
            <person name="Adam C."/>
            <person name="Daum C."/>
            <person name="Floudas D."/>
            <person name="Sun H."/>
            <person name="Yadav J.S."/>
            <person name="Pangilinan J."/>
            <person name="Larsson K.H."/>
            <person name="Matsuura K."/>
            <person name="Barry K."/>
            <person name="Labutti K."/>
            <person name="Kuo R."/>
            <person name="Ohm R.A."/>
            <person name="Bhattacharya S.S."/>
            <person name="Shirouzu T."/>
            <person name="Yoshinaga Y."/>
            <person name="Martin F.M."/>
            <person name="Grigoriev I.V."/>
            <person name="Hibbett D.S."/>
        </authorList>
    </citation>
    <scope>NUCLEOTIDE SEQUENCE [LARGE SCALE GENOMIC DNA]</scope>
    <source>
        <strain evidence="3 4">HHB12029</strain>
    </source>
</reference>
<evidence type="ECO:0000256" key="1">
    <source>
        <dbReference type="SAM" id="Phobius"/>
    </source>
</evidence>
<dbReference type="OrthoDB" id="5428737at2759"/>
<keyword evidence="4" id="KW-1185">Reference proteome</keyword>
<gene>
    <name evidence="3" type="ORF">EXIGLDRAFT_766470</name>
</gene>
<accession>A0A165JQW0</accession>
<evidence type="ECO:0000313" key="4">
    <source>
        <dbReference type="Proteomes" id="UP000077266"/>
    </source>
</evidence>
<keyword evidence="1" id="KW-1133">Transmembrane helix</keyword>
<dbReference type="InParanoid" id="A0A165JQW0"/>
<name>A0A165JQW0_EXIGL</name>
<keyword evidence="1" id="KW-0812">Transmembrane</keyword>
<dbReference type="AlphaFoldDB" id="A0A165JQW0"/>
<dbReference type="Proteomes" id="UP000077266">
    <property type="component" value="Unassembled WGS sequence"/>
</dbReference>
<feature type="transmembrane region" description="Helical" evidence="1">
    <location>
        <begin position="57"/>
        <end position="79"/>
    </location>
</feature>
<organism evidence="3 4">
    <name type="scientific">Exidia glandulosa HHB12029</name>
    <dbReference type="NCBI Taxonomy" id="1314781"/>
    <lineage>
        <taxon>Eukaryota</taxon>
        <taxon>Fungi</taxon>
        <taxon>Dikarya</taxon>
        <taxon>Basidiomycota</taxon>
        <taxon>Agaricomycotina</taxon>
        <taxon>Agaricomycetes</taxon>
        <taxon>Auriculariales</taxon>
        <taxon>Exidiaceae</taxon>
        <taxon>Exidia</taxon>
    </lineage>
</organism>
<sequence>MKHAGQRKHIVSELSVVGYELLVLSFLLHPTVFDLVVRAFAQFAAARPTILAPDRSLRLWLLTLVAIHGHALVALAVPLSTSKGIVLDFIGNEHTPSRLLVLLVNLLVLLLQVVQICITHELATGANTLRGMALDSDLGSDAVLQLDFRATLKRVTHPPQPLELPAPATTGAGTDVNQLRRRFALTTVLRDAMARQLEAAAS</sequence>
<evidence type="ECO:0000259" key="2">
    <source>
        <dbReference type="Pfam" id="PF08508"/>
    </source>
</evidence>
<protein>
    <recommendedName>
        <fullName evidence="2">DUF1746 domain-containing protein</fullName>
    </recommendedName>
</protein>
<feature type="transmembrane region" description="Helical" evidence="1">
    <location>
        <begin position="99"/>
        <end position="118"/>
    </location>
</feature>
<proteinExistence type="predicted"/>
<dbReference type="InterPro" id="IPR013715">
    <property type="entry name" value="DUF1746"/>
</dbReference>
<feature type="transmembrane region" description="Helical" evidence="1">
    <location>
        <begin position="16"/>
        <end position="37"/>
    </location>
</feature>
<keyword evidence="1" id="KW-0472">Membrane</keyword>